<feature type="transmembrane region" description="Helical" evidence="1">
    <location>
        <begin position="296"/>
        <end position="314"/>
    </location>
</feature>
<reference evidence="2 3" key="1">
    <citation type="submission" date="2023-01" db="EMBL/GenBank/DDBJ databases">
        <title>Analysis of 21 Apiospora genomes using comparative genomics revels a genus with tremendous synthesis potential of carbohydrate active enzymes and secondary metabolites.</title>
        <authorList>
            <person name="Sorensen T."/>
        </authorList>
    </citation>
    <scope>NUCLEOTIDE SEQUENCE [LARGE SCALE GENOMIC DNA]</scope>
    <source>
        <strain evidence="2 3">CBS 117206</strain>
    </source>
</reference>
<accession>A0AAW0RB01</accession>
<keyword evidence="1" id="KW-0472">Membrane</keyword>
<evidence type="ECO:0000313" key="3">
    <source>
        <dbReference type="Proteomes" id="UP001392437"/>
    </source>
</evidence>
<dbReference type="AlphaFoldDB" id="A0AAW0RB01"/>
<proteinExistence type="predicted"/>
<feature type="transmembrane region" description="Helical" evidence="1">
    <location>
        <begin position="255"/>
        <end position="276"/>
    </location>
</feature>
<sequence length="415" mass="47764">MFDPVWAPLYITVCPFFISFCLDIGIEYATGVKQDLVSSLAKTLVWAFLSEVFHVVVMNARVYAYFQALSKWMYYRAEFWLRVIGWPIDAANWNHYMWWTLGWQREMTRNAWVNMEGDHPAIKVLVFVVKLVQIHVESYLFETVTNWSGNLLLPPIGLKPKYLPLALKGQPIYNGSASLWLCQIVGRTATELLLSVCLLAACCVYSVALYSRDYHPLRGAPAELGDFNYTDITNRRLDGASGLCKSMSLSILFRVVYQITCPMYLIIQPMCGILRLLPYVSVRSPLDANLFPMWQLVWSGLLMLLPVIVVAPVVNRSICILWEQCFTLVYRVMSFIDADYWVWAEYGYEATVGLGESILLTFDWNNIFRQIVLRNNTPVPRLDNHEGVSAAFVTNNHIDQHVWYDQMLEGHGFTW</sequence>
<dbReference type="EMBL" id="JAQQWP010000001">
    <property type="protein sequence ID" value="KAK8131978.1"/>
    <property type="molecule type" value="Genomic_DNA"/>
</dbReference>
<keyword evidence="1" id="KW-0812">Transmembrane</keyword>
<evidence type="ECO:0000313" key="2">
    <source>
        <dbReference type="EMBL" id="KAK8131978.1"/>
    </source>
</evidence>
<name>A0AAW0RB01_9PEZI</name>
<keyword evidence="1" id="KW-1133">Transmembrane helix</keyword>
<feature type="transmembrane region" description="Helical" evidence="1">
    <location>
        <begin position="44"/>
        <end position="66"/>
    </location>
</feature>
<dbReference type="Proteomes" id="UP001392437">
    <property type="component" value="Unassembled WGS sequence"/>
</dbReference>
<organism evidence="2 3">
    <name type="scientific">Apiospora kogelbergensis</name>
    <dbReference type="NCBI Taxonomy" id="1337665"/>
    <lineage>
        <taxon>Eukaryota</taxon>
        <taxon>Fungi</taxon>
        <taxon>Dikarya</taxon>
        <taxon>Ascomycota</taxon>
        <taxon>Pezizomycotina</taxon>
        <taxon>Sordariomycetes</taxon>
        <taxon>Xylariomycetidae</taxon>
        <taxon>Amphisphaeriales</taxon>
        <taxon>Apiosporaceae</taxon>
        <taxon>Apiospora</taxon>
    </lineage>
</organism>
<gene>
    <name evidence="2" type="ORF">PG999_000151</name>
</gene>
<protein>
    <submittedName>
        <fullName evidence="2">Uncharacterized protein</fullName>
    </submittedName>
</protein>
<evidence type="ECO:0000256" key="1">
    <source>
        <dbReference type="SAM" id="Phobius"/>
    </source>
</evidence>
<keyword evidence="3" id="KW-1185">Reference proteome</keyword>
<feature type="transmembrane region" description="Helical" evidence="1">
    <location>
        <begin position="6"/>
        <end position="24"/>
    </location>
</feature>
<comment type="caution">
    <text evidence="2">The sequence shown here is derived from an EMBL/GenBank/DDBJ whole genome shotgun (WGS) entry which is preliminary data.</text>
</comment>